<dbReference type="InterPro" id="IPR051923">
    <property type="entry name" value="Glycosyl_Hydrolase_39"/>
</dbReference>
<evidence type="ECO:0008006" key="5">
    <source>
        <dbReference type="Google" id="ProtNLM"/>
    </source>
</evidence>
<comment type="caution">
    <text evidence="3">The sequence shown here is derived from an EMBL/GenBank/DDBJ whole genome shotgun (WGS) entry which is preliminary data.</text>
</comment>
<feature type="signal peptide" evidence="2">
    <location>
        <begin position="1"/>
        <end position="19"/>
    </location>
</feature>
<dbReference type="InterPro" id="IPR017853">
    <property type="entry name" value="GH"/>
</dbReference>
<organism evidence="3 4">
    <name type="scientific">Nostocoides vanveenii</name>
    <dbReference type="NCBI Taxonomy" id="330835"/>
    <lineage>
        <taxon>Bacteria</taxon>
        <taxon>Bacillati</taxon>
        <taxon>Actinomycetota</taxon>
        <taxon>Actinomycetes</taxon>
        <taxon>Micrococcales</taxon>
        <taxon>Intrasporangiaceae</taxon>
        <taxon>Nostocoides</taxon>
    </lineage>
</organism>
<proteinExistence type="predicted"/>
<dbReference type="SUPFAM" id="SSF51445">
    <property type="entry name" value="(Trans)glycosidases"/>
    <property type="match status" value="1"/>
</dbReference>
<dbReference type="Gene3D" id="3.20.20.80">
    <property type="entry name" value="Glycosidases"/>
    <property type="match status" value="1"/>
</dbReference>
<sequence length="488" mass="51655">MTCKAMAGIAAALILAVTAGCDSPASVTPTASGTIGTANPVVLEGGAADIGIKWNWNLKPPLAFASKVGWGETFFEVEWCAVRDLPEANRFRQLERILTQSQQMGYRLMVKIRVGGCSGGPEQLDPAEGTRKRPSSLPDDPAAYQQFVTNLVTRYSPRGVKIWAIENEVDANNFWQGSPQDYVQTVKLAADAIRRADPQAAILDAGISSTGYGIALAGELLDAGHDQEALELYQRWYDRRHDTGTARFPLVGSVDQLRSLLQDGRAKRVRAMVAANWEAVNSGAVTAYQLHFYENPDLLPTLLSYIQRHLTRPLPIQGWEIGTAWPGDGYTEQIHGAETARLIGSLLAAQVSPVVYLPLAYTPGGATKVEIFRGLVSPEGQELPSGQVYARYAAALRASTAIRGVGFDGGTGVLIVGPSGTLAAVWPTSTGQLTLKEGSAVAASAPTTPVATGASVAGPLLIDLSSTDAEKALREVSSDLGVTVSAGG</sequence>
<dbReference type="Proteomes" id="UP001501475">
    <property type="component" value="Unassembled WGS sequence"/>
</dbReference>
<evidence type="ECO:0000313" key="3">
    <source>
        <dbReference type="EMBL" id="GAA1776163.1"/>
    </source>
</evidence>
<dbReference type="PANTHER" id="PTHR12631:SF10">
    <property type="entry name" value="BETA-XYLOSIDASE-LIKE PROTEIN-RELATED"/>
    <property type="match status" value="1"/>
</dbReference>
<evidence type="ECO:0000256" key="1">
    <source>
        <dbReference type="SAM" id="MobiDB-lite"/>
    </source>
</evidence>
<dbReference type="PROSITE" id="PS51257">
    <property type="entry name" value="PROKAR_LIPOPROTEIN"/>
    <property type="match status" value="1"/>
</dbReference>
<reference evidence="4" key="1">
    <citation type="journal article" date="2019" name="Int. J. Syst. Evol. Microbiol.">
        <title>The Global Catalogue of Microorganisms (GCM) 10K type strain sequencing project: providing services to taxonomists for standard genome sequencing and annotation.</title>
        <authorList>
            <consortium name="The Broad Institute Genomics Platform"/>
            <consortium name="The Broad Institute Genome Sequencing Center for Infectious Disease"/>
            <person name="Wu L."/>
            <person name="Ma J."/>
        </authorList>
    </citation>
    <scope>NUCLEOTIDE SEQUENCE [LARGE SCALE GENOMIC DNA]</scope>
    <source>
        <strain evidence="4">JCM 15591</strain>
    </source>
</reference>
<feature type="region of interest" description="Disordered" evidence="1">
    <location>
        <begin position="119"/>
        <end position="139"/>
    </location>
</feature>
<accession>A0ABP4XBJ1</accession>
<gene>
    <name evidence="3" type="ORF">GCM10009810_36530</name>
</gene>
<evidence type="ECO:0000256" key="2">
    <source>
        <dbReference type="SAM" id="SignalP"/>
    </source>
</evidence>
<keyword evidence="2" id="KW-0732">Signal</keyword>
<dbReference type="PANTHER" id="PTHR12631">
    <property type="entry name" value="ALPHA-L-IDURONIDASE"/>
    <property type="match status" value="1"/>
</dbReference>
<dbReference type="EMBL" id="BAAAPN010000105">
    <property type="protein sequence ID" value="GAA1776163.1"/>
    <property type="molecule type" value="Genomic_DNA"/>
</dbReference>
<evidence type="ECO:0000313" key="4">
    <source>
        <dbReference type="Proteomes" id="UP001501475"/>
    </source>
</evidence>
<keyword evidence="4" id="KW-1185">Reference proteome</keyword>
<feature type="chain" id="PRO_5047161248" description="Glycoside hydrolase family 5 domain-containing protein" evidence="2">
    <location>
        <begin position="20"/>
        <end position="488"/>
    </location>
</feature>
<dbReference type="RefSeq" id="WP_344069106.1">
    <property type="nucleotide sequence ID" value="NZ_BAAAPN010000105.1"/>
</dbReference>
<name>A0ABP4XBJ1_9MICO</name>
<protein>
    <recommendedName>
        <fullName evidence="5">Glycoside hydrolase family 5 domain-containing protein</fullName>
    </recommendedName>
</protein>